<keyword evidence="1" id="KW-1133">Transmembrane helix</keyword>
<evidence type="ECO:0000256" key="1">
    <source>
        <dbReference type="SAM" id="Phobius"/>
    </source>
</evidence>
<reference evidence="2 3" key="1">
    <citation type="submission" date="2019-01" db="EMBL/GenBank/DDBJ databases">
        <authorList>
            <person name="Sayadi A."/>
        </authorList>
    </citation>
    <scope>NUCLEOTIDE SEQUENCE [LARGE SCALE GENOMIC DNA]</scope>
</reference>
<keyword evidence="3" id="KW-1185">Reference proteome</keyword>
<gene>
    <name evidence="2" type="ORF">CALMAC_LOCUS8098</name>
</gene>
<keyword evidence="1" id="KW-0472">Membrane</keyword>
<sequence length="141" mass="15757">MTTSTSNACQEHLLTFSGEHSERNCSYEKLILSNSRNGSQTAVVEGTIVIEVPMNKVEMCEQQDGIMLCPHYSKVAGHIAENCIIMLRISSCRDITNAFKSDKDEPKLLQFLQVKFILALFFIVLTSVMVSSHMLGVTRNL</sequence>
<accession>A0A653CDD1</accession>
<protein>
    <submittedName>
        <fullName evidence="2">Uncharacterized protein</fullName>
    </submittedName>
</protein>
<keyword evidence="1" id="KW-0812">Transmembrane</keyword>
<feature type="non-terminal residue" evidence="2">
    <location>
        <position position="141"/>
    </location>
</feature>
<organism evidence="2 3">
    <name type="scientific">Callosobruchus maculatus</name>
    <name type="common">Southern cowpea weevil</name>
    <name type="synonym">Pulse bruchid</name>
    <dbReference type="NCBI Taxonomy" id="64391"/>
    <lineage>
        <taxon>Eukaryota</taxon>
        <taxon>Metazoa</taxon>
        <taxon>Ecdysozoa</taxon>
        <taxon>Arthropoda</taxon>
        <taxon>Hexapoda</taxon>
        <taxon>Insecta</taxon>
        <taxon>Pterygota</taxon>
        <taxon>Neoptera</taxon>
        <taxon>Endopterygota</taxon>
        <taxon>Coleoptera</taxon>
        <taxon>Polyphaga</taxon>
        <taxon>Cucujiformia</taxon>
        <taxon>Chrysomeloidea</taxon>
        <taxon>Chrysomelidae</taxon>
        <taxon>Bruchinae</taxon>
        <taxon>Bruchini</taxon>
        <taxon>Callosobruchus</taxon>
    </lineage>
</organism>
<proteinExistence type="predicted"/>
<feature type="transmembrane region" description="Helical" evidence="1">
    <location>
        <begin position="116"/>
        <end position="135"/>
    </location>
</feature>
<evidence type="ECO:0000313" key="3">
    <source>
        <dbReference type="Proteomes" id="UP000410492"/>
    </source>
</evidence>
<dbReference type="Proteomes" id="UP000410492">
    <property type="component" value="Unassembled WGS sequence"/>
</dbReference>
<name>A0A653CDD1_CALMS</name>
<evidence type="ECO:0000313" key="2">
    <source>
        <dbReference type="EMBL" id="VEN45746.1"/>
    </source>
</evidence>
<dbReference type="EMBL" id="CAACVG010007499">
    <property type="protein sequence ID" value="VEN45746.1"/>
    <property type="molecule type" value="Genomic_DNA"/>
</dbReference>
<dbReference type="AlphaFoldDB" id="A0A653CDD1"/>